<dbReference type="PRINTS" id="PR00420">
    <property type="entry name" value="RNGMNOXGNASE"/>
</dbReference>
<dbReference type="InterPro" id="IPR050493">
    <property type="entry name" value="FAD-dep_Monooxygenase_BioMet"/>
</dbReference>
<dbReference type="PANTHER" id="PTHR13789">
    <property type="entry name" value="MONOOXYGENASE"/>
    <property type="match status" value="1"/>
</dbReference>
<comment type="caution">
    <text evidence="4">The sequence shown here is derived from an EMBL/GenBank/DDBJ whole genome shotgun (WGS) entry which is preliminary data.</text>
</comment>
<reference evidence="4 5" key="1">
    <citation type="journal article" date="2019" name="PLoS Negl. Trop. Dis.">
        <title>Revisiting the worldwide diversity of Leptospira species in the environment.</title>
        <authorList>
            <person name="Vincent A.T."/>
            <person name="Schiettekatte O."/>
            <person name="Bourhy P."/>
            <person name="Veyrier F.J."/>
            <person name="Picardeau M."/>
        </authorList>
    </citation>
    <scope>NUCLEOTIDE SEQUENCE [LARGE SCALE GENOMIC DNA]</scope>
    <source>
        <strain evidence="4 5">201702444</strain>
    </source>
</reference>
<evidence type="ECO:0000256" key="1">
    <source>
        <dbReference type="ARBA" id="ARBA00023002"/>
    </source>
</evidence>
<name>A0A5F2BI40_9LEPT</name>
<accession>A0A5F2BI40</accession>
<dbReference type="PANTHER" id="PTHR13789:SF309">
    <property type="entry name" value="PUTATIVE (AFU_ORTHOLOGUE AFUA_6G14510)-RELATED"/>
    <property type="match status" value="1"/>
</dbReference>
<dbReference type="Gene3D" id="3.50.50.60">
    <property type="entry name" value="FAD/NAD(P)-binding domain"/>
    <property type="match status" value="1"/>
</dbReference>
<dbReference type="EMBL" id="RQGN01000044">
    <property type="protein sequence ID" value="TGM03810.1"/>
    <property type="molecule type" value="Genomic_DNA"/>
</dbReference>
<protein>
    <recommendedName>
        <fullName evidence="3">FAD-binding domain-containing protein</fullName>
    </recommendedName>
</protein>
<dbReference type="InterPro" id="IPR036188">
    <property type="entry name" value="FAD/NAD-bd_sf"/>
</dbReference>
<dbReference type="InterPro" id="IPR002938">
    <property type="entry name" value="FAD-bd"/>
</dbReference>
<dbReference type="SUPFAM" id="SSF51905">
    <property type="entry name" value="FAD/NAD(P)-binding domain"/>
    <property type="match status" value="1"/>
</dbReference>
<evidence type="ECO:0000313" key="4">
    <source>
        <dbReference type="EMBL" id="TGM03810.1"/>
    </source>
</evidence>
<evidence type="ECO:0000259" key="3">
    <source>
        <dbReference type="Pfam" id="PF01494"/>
    </source>
</evidence>
<evidence type="ECO:0000256" key="2">
    <source>
        <dbReference type="ARBA" id="ARBA00023033"/>
    </source>
</evidence>
<dbReference type="Pfam" id="PF01494">
    <property type="entry name" value="FAD_binding_3"/>
    <property type="match status" value="1"/>
</dbReference>
<organism evidence="4 5">
    <name type="scientific">Leptospira barantonii</name>
    <dbReference type="NCBI Taxonomy" id="2023184"/>
    <lineage>
        <taxon>Bacteria</taxon>
        <taxon>Pseudomonadati</taxon>
        <taxon>Spirochaetota</taxon>
        <taxon>Spirochaetia</taxon>
        <taxon>Leptospirales</taxon>
        <taxon>Leptospiraceae</taxon>
        <taxon>Leptospira</taxon>
    </lineage>
</organism>
<evidence type="ECO:0000313" key="5">
    <source>
        <dbReference type="Proteomes" id="UP000298429"/>
    </source>
</evidence>
<dbReference type="AlphaFoldDB" id="A0A5F2BI40"/>
<dbReference type="GO" id="GO:0071949">
    <property type="term" value="F:FAD binding"/>
    <property type="evidence" value="ECO:0007669"/>
    <property type="project" value="InterPro"/>
</dbReference>
<gene>
    <name evidence="4" type="ORF">EHQ76_09215</name>
</gene>
<keyword evidence="2" id="KW-0503">Monooxygenase</keyword>
<proteinExistence type="predicted"/>
<sequence length="409" mass="45282">MENVMSSTERVKRVLIIGSGIAGPTLALFLKKAGFESEVFEAHSQSEGIGGGFNIAPNGMNVLAELELADSVIQAGTATPYSFFKDEKGKLLAKIRYGVPEIYGQTAVSLSRASLYKILSEEMKKQNVPIRYGKRLSKITETAHNVIAHFEDGSETTGDILVGADGIHSKVRKFILPESPNAKYVGIVGIGGFVSLNDLSSLPENLQAITFTFGPNGFFGHGGGDSGTVLWWTNLAREEFTKEQIADRDHDRIRAELLKQFQGYYSPIEELIRNTKTFLRHNIHDILSLSRWSKGRIALIGDAAHAVSPNSGQGASMAMEDALLFAKLLRDLQGNYMQTFATFERERKRRVEKIVAEGRRRAGGKEIVTPFQSKIRNTMLKIFIGLFGEVGQKWILNYKIPWNPKDKAA</sequence>
<keyword evidence="1" id="KW-0560">Oxidoreductase</keyword>
<dbReference type="OrthoDB" id="9766816at2"/>
<dbReference type="GO" id="GO:0004497">
    <property type="term" value="F:monooxygenase activity"/>
    <property type="evidence" value="ECO:0007669"/>
    <property type="project" value="UniProtKB-KW"/>
</dbReference>
<dbReference type="Proteomes" id="UP000298429">
    <property type="component" value="Unassembled WGS sequence"/>
</dbReference>
<feature type="domain" description="FAD-binding" evidence="3">
    <location>
        <begin position="13"/>
        <end position="356"/>
    </location>
</feature>